<evidence type="ECO:0000256" key="1">
    <source>
        <dbReference type="ARBA" id="ARBA00005695"/>
    </source>
</evidence>
<dbReference type="GO" id="GO:1904680">
    <property type="term" value="F:peptide transmembrane transporter activity"/>
    <property type="evidence" value="ECO:0007669"/>
    <property type="project" value="TreeGrafter"/>
</dbReference>
<feature type="chain" id="PRO_5012379216" evidence="4">
    <location>
        <begin position="28"/>
        <end position="534"/>
    </location>
</feature>
<protein>
    <submittedName>
        <fullName evidence="6">ABC transporter substrate-binding protein</fullName>
    </submittedName>
</protein>
<dbReference type="InterPro" id="IPR039424">
    <property type="entry name" value="SBP_5"/>
</dbReference>
<keyword evidence="3 4" id="KW-0732">Signal</keyword>
<dbReference type="RefSeq" id="WP_094824063.1">
    <property type="nucleotide sequence ID" value="NZ_NEVO01000019.1"/>
</dbReference>
<dbReference type="AlphaFoldDB" id="A0A261V0K3"/>
<sequence length="534" mass="59149">MRITPLIKRSALALAICAATVAGTAHAKTLHWAYQGDATSMDPMALNETFTLGFQGNIYETLAGYDGDMKLVPLLAESWENTEPTKWVFKLRKGVKFHDGSPFTADDVIFSWKRSMTPGSDMKGYGAKASEVKKIDDHTIEVITPTPNPILPREWTFLYIMSKSWSEKNKTTEATNVKGDNQGNYANLHANGTGPFVLVERQPDVKTTLKRFDGYWNKDIKTNIDEVVFQPITQEATRVAALISGEMDIVQPVPVQDWKRLEDAPGVKPLTEPEARTVFIGMDQHRDELLYSNIKGKNPFKDARVREAVVLAVDVNAINQKIMRGAAKPLGSLVATSVNGYDDSYGEPYKPDPARAKKLLADAGYPDGFTVTLDCPNDRYVNDEKICQAVAGMLARVGIKINLLAQTKSKYFGKILLQAGNDTSMYMLGWTPSSTDAHNVLLNLASCRNSKTAAGQFNLGGYCNPKVDELTNKIGVETDQAKRNAMIKEAFEIVSKDYGYLPLHQQPMSWGIKDSLQVVQRADDVLDLRNVVMP</sequence>
<dbReference type="CDD" id="cd08498">
    <property type="entry name" value="PBP2_NikA_DppA_OppA_like_2"/>
    <property type="match status" value="1"/>
</dbReference>
<feature type="signal peptide" evidence="4">
    <location>
        <begin position="1"/>
        <end position="27"/>
    </location>
</feature>
<feature type="domain" description="Solute-binding protein family 5" evidence="5">
    <location>
        <begin position="70"/>
        <end position="450"/>
    </location>
</feature>
<dbReference type="Pfam" id="PF00496">
    <property type="entry name" value="SBP_bac_5"/>
    <property type="match status" value="1"/>
</dbReference>
<accession>A0A261V0K3</accession>
<evidence type="ECO:0000313" key="6">
    <source>
        <dbReference type="EMBL" id="OZI67674.1"/>
    </source>
</evidence>
<evidence type="ECO:0000313" key="7">
    <source>
        <dbReference type="Proteomes" id="UP000216885"/>
    </source>
</evidence>
<dbReference type="PIRSF" id="PIRSF002741">
    <property type="entry name" value="MppA"/>
    <property type="match status" value="1"/>
</dbReference>
<evidence type="ECO:0000256" key="3">
    <source>
        <dbReference type="ARBA" id="ARBA00022729"/>
    </source>
</evidence>
<evidence type="ECO:0000256" key="2">
    <source>
        <dbReference type="ARBA" id="ARBA00022448"/>
    </source>
</evidence>
<organism evidence="6 7">
    <name type="scientific">Bordetella genomosp. 4</name>
    <dbReference type="NCBI Taxonomy" id="463044"/>
    <lineage>
        <taxon>Bacteria</taxon>
        <taxon>Pseudomonadati</taxon>
        <taxon>Pseudomonadota</taxon>
        <taxon>Betaproteobacteria</taxon>
        <taxon>Burkholderiales</taxon>
        <taxon>Alcaligenaceae</taxon>
        <taxon>Bordetella</taxon>
    </lineage>
</organism>
<dbReference type="PANTHER" id="PTHR30290">
    <property type="entry name" value="PERIPLASMIC BINDING COMPONENT OF ABC TRANSPORTER"/>
    <property type="match status" value="1"/>
</dbReference>
<dbReference type="GO" id="GO:0030288">
    <property type="term" value="C:outer membrane-bounded periplasmic space"/>
    <property type="evidence" value="ECO:0007669"/>
    <property type="project" value="UniProtKB-ARBA"/>
</dbReference>
<evidence type="ECO:0000256" key="4">
    <source>
        <dbReference type="SAM" id="SignalP"/>
    </source>
</evidence>
<comment type="caution">
    <text evidence="6">The sequence shown here is derived from an EMBL/GenBank/DDBJ whole genome shotgun (WGS) entry which is preliminary data.</text>
</comment>
<dbReference type="InterPro" id="IPR030678">
    <property type="entry name" value="Peptide/Ni-bd"/>
</dbReference>
<dbReference type="PANTHER" id="PTHR30290:SF9">
    <property type="entry name" value="OLIGOPEPTIDE-BINDING PROTEIN APPA"/>
    <property type="match status" value="1"/>
</dbReference>
<name>A0A261V0K3_9BORD</name>
<dbReference type="GO" id="GO:0015833">
    <property type="term" value="P:peptide transport"/>
    <property type="evidence" value="ECO:0007669"/>
    <property type="project" value="TreeGrafter"/>
</dbReference>
<dbReference type="EMBL" id="NEVQ01000001">
    <property type="protein sequence ID" value="OZI67674.1"/>
    <property type="molecule type" value="Genomic_DNA"/>
</dbReference>
<dbReference type="Proteomes" id="UP000216885">
    <property type="component" value="Unassembled WGS sequence"/>
</dbReference>
<dbReference type="InterPro" id="IPR000914">
    <property type="entry name" value="SBP_5_dom"/>
</dbReference>
<proteinExistence type="inferred from homology"/>
<dbReference type="Gene3D" id="3.40.190.10">
    <property type="entry name" value="Periplasmic binding protein-like II"/>
    <property type="match status" value="1"/>
</dbReference>
<comment type="similarity">
    <text evidence="1">Belongs to the bacterial solute-binding protein 5 family.</text>
</comment>
<keyword evidence="2" id="KW-0813">Transport</keyword>
<keyword evidence="7" id="KW-1185">Reference proteome</keyword>
<dbReference type="SUPFAM" id="SSF53850">
    <property type="entry name" value="Periplasmic binding protein-like II"/>
    <property type="match status" value="1"/>
</dbReference>
<dbReference type="OrthoDB" id="9801799at2"/>
<reference evidence="6 7" key="1">
    <citation type="submission" date="2017-05" db="EMBL/GenBank/DDBJ databases">
        <title>Complete and WGS of Bordetella genogroups.</title>
        <authorList>
            <person name="Spilker T."/>
            <person name="LiPuma J."/>
        </authorList>
    </citation>
    <scope>NUCLEOTIDE SEQUENCE [LARGE SCALE GENOMIC DNA]</scope>
    <source>
        <strain evidence="6 7">AU9919</strain>
    </source>
</reference>
<dbReference type="GO" id="GO:0043190">
    <property type="term" value="C:ATP-binding cassette (ABC) transporter complex"/>
    <property type="evidence" value="ECO:0007669"/>
    <property type="project" value="InterPro"/>
</dbReference>
<gene>
    <name evidence="6" type="ORF">CAL20_01115</name>
</gene>
<dbReference type="Gene3D" id="3.10.105.10">
    <property type="entry name" value="Dipeptide-binding Protein, Domain 3"/>
    <property type="match status" value="1"/>
</dbReference>
<evidence type="ECO:0000259" key="5">
    <source>
        <dbReference type="Pfam" id="PF00496"/>
    </source>
</evidence>